<dbReference type="PANTHER" id="PTHR37321:SF1">
    <property type="entry name" value="EXPORTED PROTEIN"/>
    <property type="match status" value="1"/>
</dbReference>
<feature type="domain" description="GxGYxYP putative glycoside hydrolase C-terminal" evidence="2">
    <location>
        <begin position="300"/>
        <end position="528"/>
    </location>
</feature>
<dbReference type="EMBL" id="JAXOVC010000010">
    <property type="protein sequence ID" value="KAK4496448.1"/>
    <property type="molecule type" value="Genomic_DNA"/>
</dbReference>
<evidence type="ECO:0000259" key="2">
    <source>
        <dbReference type="Pfam" id="PF14323"/>
    </source>
</evidence>
<protein>
    <submittedName>
        <fullName evidence="6">Uncharacterized protein</fullName>
    </submittedName>
</protein>
<dbReference type="InterPro" id="IPR048310">
    <property type="entry name" value="GxGYxYP_N_2nd"/>
</dbReference>
<dbReference type="Pfam" id="PF20958">
    <property type="entry name" value="GxGYxYP_N_3rd"/>
    <property type="match status" value="1"/>
</dbReference>
<organism evidence="6 7">
    <name type="scientific">Zasmidium cellare</name>
    <name type="common">Wine cellar mold</name>
    <name type="synonym">Racodium cellare</name>
    <dbReference type="NCBI Taxonomy" id="395010"/>
    <lineage>
        <taxon>Eukaryota</taxon>
        <taxon>Fungi</taxon>
        <taxon>Dikarya</taxon>
        <taxon>Ascomycota</taxon>
        <taxon>Pezizomycotina</taxon>
        <taxon>Dothideomycetes</taxon>
        <taxon>Dothideomycetidae</taxon>
        <taxon>Mycosphaerellales</taxon>
        <taxon>Mycosphaerellaceae</taxon>
        <taxon>Zasmidium</taxon>
    </lineage>
</organism>
<evidence type="ECO:0000259" key="5">
    <source>
        <dbReference type="Pfam" id="PF20958"/>
    </source>
</evidence>
<dbReference type="InterPro" id="IPR038410">
    <property type="entry name" value="GxGYxYP_C_sf"/>
</dbReference>
<dbReference type="Pfam" id="PF20957">
    <property type="entry name" value="GxGYxYP_N_2nd"/>
    <property type="match status" value="1"/>
</dbReference>
<evidence type="ECO:0000313" key="7">
    <source>
        <dbReference type="Proteomes" id="UP001305779"/>
    </source>
</evidence>
<dbReference type="InterPro" id="IPR032626">
    <property type="entry name" value="GxGYxYP_N_1st"/>
</dbReference>
<feature type="domain" description="GxGYxYP putative glycoside hydrolase second N-terminal" evidence="4">
    <location>
        <begin position="111"/>
        <end position="167"/>
    </location>
</feature>
<evidence type="ECO:0000259" key="3">
    <source>
        <dbReference type="Pfam" id="PF16216"/>
    </source>
</evidence>
<dbReference type="InterPro" id="IPR048309">
    <property type="entry name" value="GxGYxYP_N_3rd"/>
</dbReference>
<evidence type="ECO:0000256" key="1">
    <source>
        <dbReference type="SAM" id="MobiDB-lite"/>
    </source>
</evidence>
<sequence length="531" mass="59140">MAQTSDDDLQKSKPVSPSYAALEWPGDRAFPSLPDVAQTIDVADLTKASRDEQALLTSLQGVVNRKQPRLYLYWEDDGSNKAWLEQIRQHIGTKDWSATPLRLLDKYRGEIKGAIAYDERVPDTVNLATTIAGYRDCVITSDAVAGAHGLPVVQNLQGMFKNKQEVYLYGLSKVYPYVTKRLIAAIPPRSGESGVNSILRDYIVALAAPCIWLDPENSAELHLLEQILKTLDANSVYLGWFPHGHEMTGITVTSKESVHVVASDFYFSGSLMSGLKKLFPATSRPVASQIKSWPTGNVANKIYVSLTWSEGDNIQYCQRHLRHLWNHPMRGRIPMGWTITPLLADIGPNILNYFQTTATENDALVVGPSGAGYTNPISWPYHNFKLFLNQTKRYLDETGFGSNIWVYNRINGQTKTLSSELATAYQNVLGPDLLGISVGAWENTRSPYAVKFVEGLPAAGMLQIDNAERGLKDLNTLSKSEFDGRRPLFVACSLTAWNFNVGDMVDMVGKLGPEFEIVRPDEQFKMIRMVN</sequence>
<accession>A0ABR0E5A7</accession>
<reference evidence="6 7" key="1">
    <citation type="journal article" date="2023" name="G3 (Bethesda)">
        <title>A chromosome-level genome assembly of Zasmidium syzygii isolated from banana leaves.</title>
        <authorList>
            <person name="van Westerhoven A.C."/>
            <person name="Mehrabi R."/>
            <person name="Talebi R."/>
            <person name="Steentjes M.B.F."/>
            <person name="Corcolon B."/>
            <person name="Chong P.A."/>
            <person name="Kema G.H.J."/>
            <person name="Seidl M.F."/>
        </authorList>
    </citation>
    <scope>NUCLEOTIDE SEQUENCE [LARGE SCALE GENOMIC DNA]</scope>
    <source>
        <strain evidence="6 7">P124</strain>
    </source>
</reference>
<feature type="domain" description="GxGYxYP putative glycoside hydrolase third N-terminal" evidence="5">
    <location>
        <begin position="197"/>
        <end position="273"/>
    </location>
</feature>
<dbReference type="Pfam" id="PF14323">
    <property type="entry name" value="GxGYxYP_C"/>
    <property type="match status" value="1"/>
</dbReference>
<feature type="domain" description="GxGYxYP putative glycoside hydrolase first N-terminal" evidence="3">
    <location>
        <begin position="42"/>
        <end position="108"/>
    </location>
</feature>
<gene>
    <name evidence="6" type="ORF">PRZ48_012428</name>
</gene>
<keyword evidence="7" id="KW-1185">Reference proteome</keyword>
<name>A0ABR0E5A7_ZASCE</name>
<dbReference type="Proteomes" id="UP001305779">
    <property type="component" value="Unassembled WGS sequence"/>
</dbReference>
<dbReference type="PANTHER" id="PTHR37321">
    <property type="entry name" value="EXPORTED PROTEIN-RELATED"/>
    <property type="match status" value="1"/>
</dbReference>
<dbReference type="Pfam" id="PF16216">
    <property type="entry name" value="GxGYxYP_N"/>
    <property type="match status" value="1"/>
</dbReference>
<proteinExistence type="predicted"/>
<comment type="caution">
    <text evidence="6">The sequence shown here is derived from an EMBL/GenBank/DDBJ whole genome shotgun (WGS) entry which is preliminary data.</text>
</comment>
<dbReference type="InterPro" id="IPR025832">
    <property type="entry name" value="GxGYxYP_C"/>
</dbReference>
<evidence type="ECO:0000313" key="6">
    <source>
        <dbReference type="EMBL" id="KAK4496448.1"/>
    </source>
</evidence>
<dbReference type="Gene3D" id="3.20.20.490">
    <property type="entry name" value="GxGYxYP glycoside hydrolase, C-terminal domain"/>
    <property type="match status" value="1"/>
</dbReference>
<evidence type="ECO:0000259" key="4">
    <source>
        <dbReference type="Pfam" id="PF20957"/>
    </source>
</evidence>
<feature type="region of interest" description="Disordered" evidence="1">
    <location>
        <begin position="1"/>
        <end position="20"/>
    </location>
</feature>